<dbReference type="Pfam" id="PF04542">
    <property type="entry name" value="Sigma70_r2"/>
    <property type="match status" value="1"/>
</dbReference>
<evidence type="ECO:0000313" key="7">
    <source>
        <dbReference type="EMBL" id="MBB4099427.1"/>
    </source>
</evidence>
<dbReference type="InterPro" id="IPR007627">
    <property type="entry name" value="RNA_pol_sigma70_r2"/>
</dbReference>
<dbReference type="RefSeq" id="WP_183998690.1">
    <property type="nucleotide sequence ID" value="NZ_JACIEH010000002.1"/>
</dbReference>
<gene>
    <name evidence="7" type="ORF">GGR46_002991</name>
</gene>
<dbReference type="InterPro" id="IPR013324">
    <property type="entry name" value="RNA_pol_sigma_r3/r4-like"/>
</dbReference>
<dbReference type="PANTHER" id="PTHR43133">
    <property type="entry name" value="RNA POLYMERASE ECF-TYPE SIGMA FACTO"/>
    <property type="match status" value="1"/>
</dbReference>
<dbReference type="InterPro" id="IPR039425">
    <property type="entry name" value="RNA_pol_sigma-70-like"/>
</dbReference>
<sequence>MAGPGPDKQDAEAPEAAQASLLEHLYRSHAGWLNRVLAWRLRTTALDVDDIVQETYVRMGRYAPEDAARHPKALLLRIAVNLARDQMRRNVVRGGLAEPLDEEGEASLASVLPEQHEALEMKQAILALPPIYRDVFVLSRFTGLTYEEIASHAGISVKTVEWRMTRALAMCAARLRD</sequence>
<dbReference type="SUPFAM" id="SSF88659">
    <property type="entry name" value="Sigma3 and sigma4 domains of RNA polymerase sigma factors"/>
    <property type="match status" value="1"/>
</dbReference>
<evidence type="ECO:0000256" key="4">
    <source>
        <dbReference type="ARBA" id="ARBA00023163"/>
    </source>
</evidence>
<dbReference type="GO" id="GO:0016987">
    <property type="term" value="F:sigma factor activity"/>
    <property type="evidence" value="ECO:0007669"/>
    <property type="project" value="UniProtKB-KW"/>
</dbReference>
<comment type="similarity">
    <text evidence="1">Belongs to the sigma-70 factor family. ECF subfamily.</text>
</comment>
<keyword evidence="4" id="KW-0804">Transcription</keyword>
<dbReference type="GO" id="GO:0003677">
    <property type="term" value="F:DNA binding"/>
    <property type="evidence" value="ECO:0007669"/>
    <property type="project" value="InterPro"/>
</dbReference>
<evidence type="ECO:0000256" key="1">
    <source>
        <dbReference type="ARBA" id="ARBA00010641"/>
    </source>
</evidence>
<dbReference type="GO" id="GO:0006352">
    <property type="term" value="P:DNA-templated transcription initiation"/>
    <property type="evidence" value="ECO:0007669"/>
    <property type="project" value="InterPro"/>
</dbReference>
<dbReference type="InterPro" id="IPR013249">
    <property type="entry name" value="RNA_pol_sigma70_r4_t2"/>
</dbReference>
<feature type="domain" description="RNA polymerase sigma-70 region 2" evidence="5">
    <location>
        <begin position="25"/>
        <end position="90"/>
    </location>
</feature>
<dbReference type="AlphaFoldDB" id="A0A7W6NXA7"/>
<dbReference type="InterPro" id="IPR036388">
    <property type="entry name" value="WH-like_DNA-bd_sf"/>
</dbReference>
<evidence type="ECO:0000256" key="3">
    <source>
        <dbReference type="ARBA" id="ARBA00023082"/>
    </source>
</evidence>
<evidence type="ECO:0000259" key="5">
    <source>
        <dbReference type="Pfam" id="PF04542"/>
    </source>
</evidence>
<proteinExistence type="inferred from homology"/>
<dbReference type="Gene3D" id="1.10.10.10">
    <property type="entry name" value="Winged helix-like DNA-binding domain superfamily/Winged helix DNA-binding domain"/>
    <property type="match status" value="1"/>
</dbReference>
<dbReference type="InterPro" id="IPR014284">
    <property type="entry name" value="RNA_pol_sigma-70_dom"/>
</dbReference>
<accession>A0A7W6NXA7</accession>
<evidence type="ECO:0000259" key="6">
    <source>
        <dbReference type="Pfam" id="PF08281"/>
    </source>
</evidence>
<dbReference type="NCBIfam" id="TIGR02937">
    <property type="entry name" value="sigma70-ECF"/>
    <property type="match status" value="1"/>
</dbReference>
<evidence type="ECO:0000313" key="8">
    <source>
        <dbReference type="Proteomes" id="UP000557392"/>
    </source>
</evidence>
<keyword evidence="8" id="KW-1185">Reference proteome</keyword>
<dbReference type="Proteomes" id="UP000557392">
    <property type="component" value="Unassembled WGS sequence"/>
</dbReference>
<dbReference type="EMBL" id="JACIEH010000002">
    <property type="protein sequence ID" value="MBB4099427.1"/>
    <property type="molecule type" value="Genomic_DNA"/>
</dbReference>
<dbReference type="InterPro" id="IPR013325">
    <property type="entry name" value="RNA_pol_sigma_r2"/>
</dbReference>
<evidence type="ECO:0000256" key="2">
    <source>
        <dbReference type="ARBA" id="ARBA00023015"/>
    </source>
</evidence>
<feature type="domain" description="RNA polymerase sigma factor 70 region 4 type 2" evidence="6">
    <location>
        <begin position="120"/>
        <end position="171"/>
    </location>
</feature>
<keyword evidence="3" id="KW-0731">Sigma factor</keyword>
<reference evidence="7 8" key="1">
    <citation type="submission" date="2020-08" db="EMBL/GenBank/DDBJ databases">
        <title>Genomic Encyclopedia of Type Strains, Phase IV (KMG-IV): sequencing the most valuable type-strain genomes for metagenomic binning, comparative biology and taxonomic classification.</title>
        <authorList>
            <person name="Goeker M."/>
        </authorList>
    </citation>
    <scope>NUCLEOTIDE SEQUENCE [LARGE SCALE GENOMIC DNA]</scope>
    <source>
        <strain evidence="7 8">DSM 101806</strain>
    </source>
</reference>
<comment type="caution">
    <text evidence="7">The sequence shown here is derived from an EMBL/GenBank/DDBJ whole genome shotgun (WGS) entry which is preliminary data.</text>
</comment>
<keyword evidence="2" id="KW-0805">Transcription regulation</keyword>
<protein>
    <submittedName>
        <fullName evidence="7">RNA polymerase sigma-70 factor (ECF subfamily)</fullName>
    </submittedName>
</protein>
<organism evidence="7 8">
    <name type="scientific">Sphingomonas kyeonggiensis</name>
    <dbReference type="NCBI Taxonomy" id="1268553"/>
    <lineage>
        <taxon>Bacteria</taxon>
        <taxon>Pseudomonadati</taxon>
        <taxon>Pseudomonadota</taxon>
        <taxon>Alphaproteobacteria</taxon>
        <taxon>Sphingomonadales</taxon>
        <taxon>Sphingomonadaceae</taxon>
        <taxon>Sphingomonas</taxon>
    </lineage>
</organism>
<dbReference type="CDD" id="cd06171">
    <property type="entry name" value="Sigma70_r4"/>
    <property type="match status" value="1"/>
</dbReference>
<dbReference type="SUPFAM" id="SSF88946">
    <property type="entry name" value="Sigma2 domain of RNA polymerase sigma factors"/>
    <property type="match status" value="1"/>
</dbReference>
<dbReference type="Gene3D" id="1.10.1740.10">
    <property type="match status" value="1"/>
</dbReference>
<name>A0A7W6NXA7_9SPHN</name>
<dbReference type="PANTHER" id="PTHR43133:SF63">
    <property type="entry name" value="RNA POLYMERASE SIGMA FACTOR FECI-RELATED"/>
    <property type="match status" value="1"/>
</dbReference>
<dbReference type="Pfam" id="PF08281">
    <property type="entry name" value="Sigma70_r4_2"/>
    <property type="match status" value="1"/>
</dbReference>